<evidence type="ECO:0000313" key="2">
    <source>
        <dbReference type="Proteomes" id="UP000076552"/>
    </source>
</evidence>
<gene>
    <name evidence="1" type="ORF">CT0861_13119</name>
</gene>
<evidence type="ECO:0000313" key="1">
    <source>
        <dbReference type="EMBL" id="KZL75529.1"/>
    </source>
</evidence>
<dbReference type="AlphaFoldDB" id="A0A166WBT8"/>
<proteinExistence type="predicted"/>
<dbReference type="PANTHER" id="PTHR37535:SF3">
    <property type="entry name" value="FLUG DOMAIN-CONTAINING PROTEIN"/>
    <property type="match status" value="1"/>
</dbReference>
<reference evidence="1 2" key="1">
    <citation type="submission" date="2015-06" db="EMBL/GenBank/DDBJ databases">
        <title>Survival trade-offs in plant roots during colonization by closely related pathogenic and mutualistic fungi.</title>
        <authorList>
            <person name="Hacquard S."/>
            <person name="Kracher B."/>
            <person name="Hiruma K."/>
            <person name="Weinman A."/>
            <person name="Muench P."/>
            <person name="Garrido Oter R."/>
            <person name="Ver Loren van Themaat E."/>
            <person name="Dallerey J.-F."/>
            <person name="Damm U."/>
            <person name="Henrissat B."/>
            <person name="Lespinet O."/>
            <person name="Thon M."/>
            <person name="Kemen E."/>
            <person name="McHardy A.C."/>
            <person name="Schulze-Lefert P."/>
            <person name="O'Connell R.J."/>
        </authorList>
    </citation>
    <scope>NUCLEOTIDE SEQUENCE [LARGE SCALE GENOMIC DNA]</scope>
    <source>
        <strain evidence="1 2">0861</strain>
    </source>
</reference>
<dbReference type="Pfam" id="PF11917">
    <property type="entry name" value="DUF3435"/>
    <property type="match status" value="1"/>
</dbReference>
<accession>A0A166WBT8</accession>
<organism evidence="1 2">
    <name type="scientific">Colletotrichum tofieldiae</name>
    <dbReference type="NCBI Taxonomy" id="708197"/>
    <lineage>
        <taxon>Eukaryota</taxon>
        <taxon>Fungi</taxon>
        <taxon>Dikarya</taxon>
        <taxon>Ascomycota</taxon>
        <taxon>Pezizomycotina</taxon>
        <taxon>Sordariomycetes</taxon>
        <taxon>Hypocreomycetidae</taxon>
        <taxon>Glomerellales</taxon>
        <taxon>Glomerellaceae</taxon>
        <taxon>Colletotrichum</taxon>
        <taxon>Colletotrichum spaethianum species complex</taxon>
    </lineage>
</organism>
<comment type="caution">
    <text evidence="1">The sequence shown here is derived from an EMBL/GenBank/DDBJ whole genome shotgun (WGS) entry which is preliminary data.</text>
</comment>
<dbReference type="InterPro" id="IPR021842">
    <property type="entry name" value="DUF3435"/>
</dbReference>
<dbReference type="EMBL" id="LFIV01000022">
    <property type="protein sequence ID" value="KZL75529.1"/>
    <property type="molecule type" value="Genomic_DNA"/>
</dbReference>
<name>A0A166WBT8_9PEZI</name>
<sequence>MHATVLNRYATWHWQRAVGIAEKSNAAPPDFTTTRAFVLRENAPAPSMTEVKDFFRFYIASSCGRITENGRPTTESMVSRAEAFYRAFKHETGTETDPQQHTEIYRWMRRVLTAEGVLEDKKKEKYNLDCIALDRLLHAIWSDLTVPHERVRIQLHLLFMLYVTTGARIGALFAGNVTYKNKDIEIVQTRREGGGYRFFWRFDQRFVKNNRNTENDTFGSSARDHDVLLYCATALLLSLAFADDAMFGFDSLQSLYELEIPEGDNEIILRWNEDVLDLPIVRSIARDGTVTGKQLTESSFRQSFNKALKLAGYVGVSPSIHQIRRYLGKQVDERYTEVERSQHLTQSDRNIFGASYVANCSSVDGLGAFLGEQADHTAVNFFQGLEKFREHGAPIVLPAAIERALWQEEEVVKLQQRIELSEDSTARSKLVGALRNLRRKLKAKALESYRQQWVRERRDWKVLTRGKVAPEVSTAEGNQLVNFVPALERVEKLMLSMSPLSPENMRQAMQDLYVLASTGFSILYYPGEEPVAGECRFCGTNMSSMYVSTSPIVA</sequence>
<dbReference type="PANTHER" id="PTHR37535">
    <property type="entry name" value="FLUG DOMAIN PROTEIN"/>
    <property type="match status" value="1"/>
</dbReference>
<protein>
    <submittedName>
        <fullName evidence="1">Uncharacterized protein</fullName>
    </submittedName>
</protein>
<dbReference type="Proteomes" id="UP000076552">
    <property type="component" value="Unassembled WGS sequence"/>
</dbReference>
<keyword evidence="2" id="KW-1185">Reference proteome</keyword>
<dbReference type="STRING" id="708197.A0A166WBT8"/>